<proteinExistence type="predicted"/>
<dbReference type="AlphaFoldDB" id="A0A0F9GU30"/>
<comment type="caution">
    <text evidence="2">The sequence shown here is derived from an EMBL/GenBank/DDBJ whole genome shotgun (WGS) entry which is preliminary data.</text>
</comment>
<accession>A0A0F9GU30</accession>
<name>A0A0F9GU30_9ZZZZ</name>
<evidence type="ECO:0000256" key="1">
    <source>
        <dbReference type="SAM" id="MobiDB-lite"/>
    </source>
</evidence>
<sequence>MKKDFKKDFNECPVCKSKDRFFEQLGKELRDRKIARPEWTFCYEAKNGVVSDPTKVASLLVGSKLPAFVIKTDVCMECGTMYAIHLSRGEATVGVTQAQQMPNRADRRRMEKGGFGGLPFGQG</sequence>
<reference evidence="2" key="1">
    <citation type="journal article" date="2015" name="Nature">
        <title>Complex archaea that bridge the gap between prokaryotes and eukaryotes.</title>
        <authorList>
            <person name="Spang A."/>
            <person name="Saw J.H."/>
            <person name="Jorgensen S.L."/>
            <person name="Zaremba-Niedzwiedzka K."/>
            <person name="Martijn J."/>
            <person name="Lind A.E."/>
            <person name="van Eijk R."/>
            <person name="Schleper C."/>
            <person name="Guy L."/>
            <person name="Ettema T.J."/>
        </authorList>
    </citation>
    <scope>NUCLEOTIDE SEQUENCE</scope>
</reference>
<feature type="region of interest" description="Disordered" evidence="1">
    <location>
        <begin position="95"/>
        <end position="123"/>
    </location>
</feature>
<gene>
    <name evidence="2" type="ORF">LCGC14_1786370</name>
</gene>
<organism evidence="2">
    <name type="scientific">marine sediment metagenome</name>
    <dbReference type="NCBI Taxonomy" id="412755"/>
    <lineage>
        <taxon>unclassified sequences</taxon>
        <taxon>metagenomes</taxon>
        <taxon>ecological metagenomes</taxon>
    </lineage>
</organism>
<evidence type="ECO:0000313" key="2">
    <source>
        <dbReference type="EMBL" id="KKM02249.1"/>
    </source>
</evidence>
<dbReference type="EMBL" id="LAZR01016987">
    <property type="protein sequence ID" value="KKM02249.1"/>
    <property type="molecule type" value="Genomic_DNA"/>
</dbReference>
<protein>
    <submittedName>
        <fullName evidence="2">Uncharacterized protein</fullName>
    </submittedName>
</protein>
<feature type="compositionally biased region" description="Gly residues" evidence="1">
    <location>
        <begin position="113"/>
        <end position="123"/>
    </location>
</feature>